<evidence type="ECO:0000313" key="3">
    <source>
        <dbReference type="Proteomes" id="UP001497516"/>
    </source>
</evidence>
<sequence>MEEGPCFKTTSNGRKVYTDYSITGIPGDGRCLFRSVAHGACVRAGKSPPSESLQRELADDLRDRIADEFIKRRQETEW</sequence>
<dbReference type="Proteomes" id="UP001497516">
    <property type="component" value="Chromosome 3"/>
</dbReference>
<dbReference type="Pfam" id="PF02338">
    <property type="entry name" value="OTU"/>
    <property type="match status" value="1"/>
</dbReference>
<keyword evidence="3" id="KW-1185">Reference proteome</keyword>
<accession>A0AAV2DMY8</accession>
<proteinExistence type="predicted"/>
<organism evidence="2 3">
    <name type="scientific">Linum trigynum</name>
    <dbReference type="NCBI Taxonomy" id="586398"/>
    <lineage>
        <taxon>Eukaryota</taxon>
        <taxon>Viridiplantae</taxon>
        <taxon>Streptophyta</taxon>
        <taxon>Embryophyta</taxon>
        <taxon>Tracheophyta</taxon>
        <taxon>Spermatophyta</taxon>
        <taxon>Magnoliopsida</taxon>
        <taxon>eudicotyledons</taxon>
        <taxon>Gunneridae</taxon>
        <taxon>Pentapetalae</taxon>
        <taxon>rosids</taxon>
        <taxon>fabids</taxon>
        <taxon>Malpighiales</taxon>
        <taxon>Linaceae</taxon>
        <taxon>Linum</taxon>
    </lineage>
</organism>
<dbReference type="Gene3D" id="3.90.70.80">
    <property type="match status" value="1"/>
</dbReference>
<protein>
    <recommendedName>
        <fullName evidence="1">OTU domain-containing protein</fullName>
    </recommendedName>
</protein>
<dbReference type="EMBL" id="OZ034816">
    <property type="protein sequence ID" value="CAL1375324.1"/>
    <property type="molecule type" value="Genomic_DNA"/>
</dbReference>
<dbReference type="InterPro" id="IPR003323">
    <property type="entry name" value="OTU_dom"/>
</dbReference>
<feature type="domain" description="OTU" evidence="1">
    <location>
        <begin position="20"/>
        <end position="78"/>
    </location>
</feature>
<reference evidence="2 3" key="1">
    <citation type="submission" date="2024-04" db="EMBL/GenBank/DDBJ databases">
        <authorList>
            <person name="Fracassetti M."/>
        </authorList>
    </citation>
    <scope>NUCLEOTIDE SEQUENCE [LARGE SCALE GENOMIC DNA]</scope>
</reference>
<evidence type="ECO:0000313" key="2">
    <source>
        <dbReference type="EMBL" id="CAL1375324.1"/>
    </source>
</evidence>
<dbReference type="AlphaFoldDB" id="A0AAV2DMY8"/>
<gene>
    <name evidence="2" type="ORF">LTRI10_LOCUS17127</name>
</gene>
<dbReference type="PROSITE" id="PS50802">
    <property type="entry name" value="OTU"/>
    <property type="match status" value="1"/>
</dbReference>
<name>A0AAV2DMY8_9ROSI</name>
<evidence type="ECO:0000259" key="1">
    <source>
        <dbReference type="PROSITE" id="PS50802"/>
    </source>
</evidence>